<sequence>MKFLLLGSCGILIYGHARVIGIDCMPQVVNDNIHVSSSGLVDLHSRKLTKSATRYLLLCTLYEISELGILFQRRVEGSGKYASSRQNRPLSGRSDHRHSTLPPRGVRADRGLVLVVVDSARWMDGWIDR</sequence>
<organism evidence="3 4">
    <name type="scientific">Aspergillus piperis CBS 112811</name>
    <dbReference type="NCBI Taxonomy" id="1448313"/>
    <lineage>
        <taxon>Eukaryota</taxon>
        <taxon>Fungi</taxon>
        <taxon>Dikarya</taxon>
        <taxon>Ascomycota</taxon>
        <taxon>Pezizomycotina</taxon>
        <taxon>Eurotiomycetes</taxon>
        <taxon>Eurotiomycetidae</taxon>
        <taxon>Eurotiales</taxon>
        <taxon>Aspergillaceae</taxon>
        <taxon>Aspergillus</taxon>
        <taxon>Aspergillus subgen. Circumdati</taxon>
    </lineage>
</organism>
<feature type="signal peptide" evidence="2">
    <location>
        <begin position="1"/>
        <end position="17"/>
    </location>
</feature>
<keyword evidence="2" id="KW-0732">Signal</keyword>
<protein>
    <recommendedName>
        <fullName evidence="5">Secreted protein</fullName>
    </recommendedName>
</protein>
<evidence type="ECO:0000256" key="1">
    <source>
        <dbReference type="SAM" id="MobiDB-lite"/>
    </source>
</evidence>
<feature type="chain" id="PRO_5034787823" description="Secreted protein" evidence="2">
    <location>
        <begin position="18"/>
        <end position="129"/>
    </location>
</feature>
<dbReference type="GeneID" id="37158341"/>
<dbReference type="EMBL" id="KZ825058">
    <property type="protein sequence ID" value="RAH59852.1"/>
    <property type="molecule type" value="Genomic_DNA"/>
</dbReference>
<evidence type="ECO:0000313" key="3">
    <source>
        <dbReference type="EMBL" id="RAH59852.1"/>
    </source>
</evidence>
<dbReference type="RefSeq" id="XP_025517774.1">
    <property type="nucleotide sequence ID" value="XM_025654939.1"/>
</dbReference>
<name>A0A8G1R5Z9_9EURO</name>
<dbReference type="AlphaFoldDB" id="A0A8G1R5Z9"/>
<reference evidence="3 4" key="1">
    <citation type="submission" date="2018-02" db="EMBL/GenBank/DDBJ databases">
        <title>The genomes of Aspergillus section Nigri reveals drivers in fungal speciation.</title>
        <authorList>
            <consortium name="DOE Joint Genome Institute"/>
            <person name="Vesth T.C."/>
            <person name="Nybo J."/>
            <person name="Theobald S."/>
            <person name="Brandl J."/>
            <person name="Frisvad J.C."/>
            <person name="Nielsen K.F."/>
            <person name="Lyhne E.K."/>
            <person name="Kogle M.E."/>
            <person name="Kuo A."/>
            <person name="Riley R."/>
            <person name="Clum A."/>
            <person name="Nolan M."/>
            <person name="Lipzen A."/>
            <person name="Salamov A."/>
            <person name="Henrissat B."/>
            <person name="Wiebenga A."/>
            <person name="De vries R.P."/>
            <person name="Grigoriev I.V."/>
            <person name="Mortensen U.H."/>
            <person name="Andersen M.R."/>
            <person name="Baker S.E."/>
        </authorList>
    </citation>
    <scope>NUCLEOTIDE SEQUENCE [LARGE SCALE GENOMIC DNA]</scope>
    <source>
        <strain evidence="3 4">CBS 112811</strain>
    </source>
</reference>
<evidence type="ECO:0000256" key="2">
    <source>
        <dbReference type="SAM" id="SignalP"/>
    </source>
</evidence>
<evidence type="ECO:0000313" key="4">
    <source>
        <dbReference type="Proteomes" id="UP000249526"/>
    </source>
</evidence>
<gene>
    <name evidence="3" type="ORF">BO85DRAFT_251634</name>
</gene>
<feature type="region of interest" description="Disordered" evidence="1">
    <location>
        <begin position="82"/>
        <end position="104"/>
    </location>
</feature>
<proteinExistence type="predicted"/>
<dbReference type="Proteomes" id="UP000249526">
    <property type="component" value="Unassembled WGS sequence"/>
</dbReference>
<accession>A0A8G1R5Z9</accession>
<keyword evidence="4" id="KW-1185">Reference proteome</keyword>
<evidence type="ECO:0008006" key="5">
    <source>
        <dbReference type="Google" id="ProtNLM"/>
    </source>
</evidence>